<proteinExistence type="predicted"/>
<evidence type="ECO:0000313" key="4">
    <source>
        <dbReference type="Proteomes" id="UP000661163"/>
    </source>
</evidence>
<dbReference type="SUPFAM" id="SSF52540">
    <property type="entry name" value="P-loop containing nucleoside triphosphate hydrolases"/>
    <property type="match status" value="1"/>
</dbReference>
<feature type="domain" description="Endonuclease GajA/Old nuclease/RecF-like AAA" evidence="1">
    <location>
        <begin position="1"/>
        <end position="80"/>
    </location>
</feature>
<comment type="caution">
    <text evidence="3">The sequence shown here is derived from an EMBL/GenBank/DDBJ whole genome shotgun (WGS) entry which is preliminary data.</text>
</comment>
<dbReference type="AlphaFoldDB" id="A0AAE4YNY5"/>
<dbReference type="CDD" id="cd01026">
    <property type="entry name" value="TOPRIM_OLD"/>
    <property type="match status" value="1"/>
</dbReference>
<feature type="domain" description="OLD protein-like TOPRIM" evidence="2">
    <location>
        <begin position="388"/>
        <end position="448"/>
    </location>
</feature>
<dbReference type="Proteomes" id="UP000661163">
    <property type="component" value="Unassembled WGS sequence"/>
</dbReference>
<dbReference type="InterPro" id="IPR041685">
    <property type="entry name" value="AAA_GajA/Old/RecF-like"/>
</dbReference>
<feature type="domain" description="Endonuclease GajA/Old nuclease/RecF-like AAA" evidence="1">
    <location>
        <begin position="173"/>
        <end position="337"/>
    </location>
</feature>
<dbReference type="PANTHER" id="PTHR43581">
    <property type="entry name" value="ATP/GTP PHOSPHATASE"/>
    <property type="match status" value="1"/>
</dbReference>
<dbReference type="RefSeq" id="WP_164566264.1">
    <property type="nucleotide sequence ID" value="NZ_WUFC01000009.1"/>
</dbReference>
<evidence type="ECO:0000259" key="2">
    <source>
        <dbReference type="Pfam" id="PF20469"/>
    </source>
</evidence>
<dbReference type="EMBL" id="WUFC01000009">
    <property type="protein sequence ID" value="NEI48620.1"/>
    <property type="molecule type" value="Genomic_DNA"/>
</dbReference>
<dbReference type="PANTHER" id="PTHR43581:SF4">
    <property type="entry name" value="ATP_GTP PHOSPHATASE"/>
    <property type="match status" value="1"/>
</dbReference>
<organism evidence="3 4">
    <name type="scientific">Rhizobium ruizarguesonis</name>
    <dbReference type="NCBI Taxonomy" id="2081791"/>
    <lineage>
        <taxon>Bacteria</taxon>
        <taxon>Pseudomonadati</taxon>
        <taxon>Pseudomonadota</taxon>
        <taxon>Alphaproteobacteria</taxon>
        <taxon>Hyphomicrobiales</taxon>
        <taxon>Rhizobiaceae</taxon>
        <taxon>Rhizobium/Agrobacterium group</taxon>
        <taxon>Rhizobium</taxon>
    </lineage>
</organism>
<dbReference type="InterPro" id="IPR051396">
    <property type="entry name" value="Bact_Antivir_Def_Nuclease"/>
</dbReference>
<protein>
    <submittedName>
        <fullName evidence="3">AAA family ATPase</fullName>
    </submittedName>
</protein>
<dbReference type="Pfam" id="PF13175">
    <property type="entry name" value="AAA_15"/>
    <property type="match status" value="2"/>
</dbReference>
<evidence type="ECO:0000313" key="3">
    <source>
        <dbReference type="EMBL" id="NEI48620.1"/>
    </source>
</evidence>
<reference evidence="3 4" key="1">
    <citation type="submission" date="2019-12" db="EMBL/GenBank/DDBJ databases">
        <title>Rhizobium genotypes associated with high levels of biological nitrogen fixation by grain legumes in a temperate-maritime cropping system.</title>
        <authorList>
            <person name="Maluk M."/>
            <person name="Francesc Ferrando Molina F."/>
            <person name="Lopez Del Egido L."/>
            <person name="Lafos M."/>
            <person name="Langarica-Fuentes A."/>
            <person name="Gebre Yohannes G."/>
            <person name="Young M.W."/>
            <person name="Martin P."/>
            <person name="Gantlett R."/>
            <person name="Kenicer G."/>
            <person name="Hawes C."/>
            <person name="Begg G.S."/>
            <person name="Quilliam R.S."/>
            <person name="Squire G.R."/>
            <person name="Poole P.S."/>
            <person name="Young P.W."/>
            <person name="Iannetta P.M."/>
            <person name="James E.K."/>
        </authorList>
    </citation>
    <scope>NUCLEOTIDE SEQUENCE [LARGE SCALE GENOMIC DNA]</scope>
    <source>
        <strain evidence="3 4">JHI985</strain>
    </source>
</reference>
<dbReference type="Pfam" id="PF20469">
    <property type="entry name" value="OLD-like_TOPRIM"/>
    <property type="match status" value="1"/>
</dbReference>
<sequence length="566" mass="63171">MKLAGLVIKNYRRIGDIECKIKIDQIVVLVGQNNSGKSTVLDAYELFASGGREVDASHFHNEDTKRPIEIVGIFNSLTEDDRNTLGRQWEHRDQDHGDCIKVRWVWRSPSSKGQKQSYNPGTGKFEDGGVGGWDSLIQSRIPKPVRIRPTDPVDTTQTKIVGMLKDHIKTRLKADSSGTRGVLAEIEKLAAQLYEESKDVINDISTKITDQVSTVFPGTVIEVIPRSKDSIDEKIIAADSYLKIGTAGGNGSSLVLQGTGMQRALLWSALSVMSESPSGKKKAGSEENETPRVLLIDEPEAFLHPPTVRMARDALYEFALNNPNWQVIATTHSPVFIDVAKDHTTIIRVDANSAKQHYVSTDDVGFNAPERKRLAMVRACHPFVNEFFFFDDIILVEGPTENIAVSTLAEMRGKQIHVIDCLGKANIPMFAKILNHFQVPYVVIHDSDVPKAKRKDKIIVNPMWSVNTEIRRTVAESKVGSAIYVQFPNFEGAFCPEELNSGKVDNVIEILADERSEYRERILTAYEKVFAKDAAVMCSSEEEFERKMAEHMAERGLGGNWAWENS</sequence>
<dbReference type="CDD" id="cd00267">
    <property type="entry name" value="ABC_ATPase"/>
    <property type="match status" value="1"/>
</dbReference>
<accession>A0AAE4YNY5</accession>
<dbReference type="InterPro" id="IPR027417">
    <property type="entry name" value="P-loop_NTPase"/>
</dbReference>
<dbReference type="InterPro" id="IPR034139">
    <property type="entry name" value="TOPRIM_OLD"/>
</dbReference>
<name>A0AAE4YNY5_9HYPH</name>
<dbReference type="Gene3D" id="3.40.50.300">
    <property type="entry name" value="P-loop containing nucleotide triphosphate hydrolases"/>
    <property type="match status" value="1"/>
</dbReference>
<evidence type="ECO:0000259" key="1">
    <source>
        <dbReference type="Pfam" id="PF13175"/>
    </source>
</evidence>
<gene>
    <name evidence="3" type="ORF">GR217_13025</name>
</gene>